<feature type="domain" description="TGS" evidence="15">
    <location>
        <begin position="12"/>
        <end position="75"/>
    </location>
</feature>
<dbReference type="InterPro" id="IPR012676">
    <property type="entry name" value="TGS-like"/>
</dbReference>
<keyword evidence="4 13" id="KW-0436">Ligase</keyword>
<dbReference type="Pfam" id="PF02824">
    <property type="entry name" value="TGS"/>
    <property type="match status" value="1"/>
</dbReference>
<keyword evidence="3 13" id="KW-0820">tRNA-binding</keyword>
<keyword evidence="5 13" id="KW-0479">Metal-binding</keyword>
<keyword evidence="11 13" id="KW-0030">Aminoacyl-tRNA synthetase</keyword>
<dbReference type="InterPro" id="IPR004095">
    <property type="entry name" value="TGS"/>
</dbReference>
<evidence type="ECO:0000256" key="11">
    <source>
        <dbReference type="ARBA" id="ARBA00023146"/>
    </source>
</evidence>
<protein>
    <recommendedName>
        <fullName evidence="13">Threonine--tRNA ligase</fullName>
        <ecNumber evidence="13">6.1.1.3</ecNumber>
    </recommendedName>
    <alternativeName>
        <fullName evidence="13">Threonyl-tRNA synthetase</fullName>
        <shortName evidence="13">ThrRS</shortName>
    </alternativeName>
</protein>
<dbReference type="SMART" id="SM00863">
    <property type="entry name" value="tRNA_SAD"/>
    <property type="match status" value="1"/>
</dbReference>
<keyword evidence="6 13" id="KW-0547">Nucleotide-binding</keyword>
<dbReference type="PROSITE" id="PS51880">
    <property type="entry name" value="TGS"/>
    <property type="match status" value="1"/>
</dbReference>
<dbReference type="Gene3D" id="3.40.50.800">
    <property type="entry name" value="Anticodon-binding domain"/>
    <property type="match status" value="1"/>
</dbReference>
<keyword evidence="8 13" id="KW-0067">ATP-binding</keyword>
<evidence type="ECO:0000256" key="9">
    <source>
        <dbReference type="ARBA" id="ARBA00022884"/>
    </source>
</evidence>
<evidence type="ECO:0000256" key="13">
    <source>
        <dbReference type="HAMAP-Rule" id="MF_00184"/>
    </source>
</evidence>
<dbReference type="InterPro" id="IPR012675">
    <property type="entry name" value="Beta-grasp_dom_sf"/>
</dbReference>
<dbReference type="CDD" id="cd01667">
    <property type="entry name" value="TGS_ThrRS"/>
    <property type="match status" value="1"/>
</dbReference>
<dbReference type="InterPro" id="IPR036621">
    <property type="entry name" value="Anticodon-bd_dom_sf"/>
</dbReference>
<dbReference type="InterPro" id="IPR047246">
    <property type="entry name" value="ThrRS_anticodon"/>
</dbReference>
<comment type="catalytic activity">
    <reaction evidence="12 13">
        <text>tRNA(Thr) + L-threonine + ATP = L-threonyl-tRNA(Thr) + AMP + diphosphate + H(+)</text>
        <dbReference type="Rhea" id="RHEA:24624"/>
        <dbReference type="Rhea" id="RHEA-COMP:9670"/>
        <dbReference type="Rhea" id="RHEA-COMP:9704"/>
        <dbReference type="ChEBI" id="CHEBI:15378"/>
        <dbReference type="ChEBI" id="CHEBI:30616"/>
        <dbReference type="ChEBI" id="CHEBI:33019"/>
        <dbReference type="ChEBI" id="CHEBI:57926"/>
        <dbReference type="ChEBI" id="CHEBI:78442"/>
        <dbReference type="ChEBI" id="CHEBI:78534"/>
        <dbReference type="ChEBI" id="CHEBI:456215"/>
        <dbReference type="EC" id="6.1.1.3"/>
    </reaction>
</comment>
<dbReference type="InterPro" id="IPR004154">
    <property type="entry name" value="Anticodon-bd"/>
</dbReference>
<dbReference type="GO" id="GO:0005737">
    <property type="term" value="C:cytoplasm"/>
    <property type="evidence" value="ECO:0007669"/>
    <property type="project" value="UniProtKB-SubCell"/>
</dbReference>
<feature type="domain" description="Aminoacyl-transfer RNA synthetases class-II family profile" evidence="14">
    <location>
        <begin position="257"/>
        <end position="563"/>
    </location>
</feature>
<dbReference type="Gene3D" id="3.30.980.10">
    <property type="entry name" value="Threonyl-trna Synthetase, Chain A, domain 2"/>
    <property type="match status" value="1"/>
</dbReference>
<dbReference type="FunFam" id="3.30.930.10:FF:000002">
    <property type="entry name" value="Threonine--tRNA ligase"/>
    <property type="match status" value="1"/>
</dbReference>
<dbReference type="GO" id="GO:0046872">
    <property type="term" value="F:metal ion binding"/>
    <property type="evidence" value="ECO:0007669"/>
    <property type="project" value="UniProtKB-KW"/>
</dbReference>
<comment type="subcellular location">
    <subcellularLocation>
        <location evidence="13">Cytoplasm</location>
    </subcellularLocation>
</comment>
<dbReference type="Gene3D" id="3.30.54.20">
    <property type="match status" value="1"/>
</dbReference>
<evidence type="ECO:0000256" key="5">
    <source>
        <dbReference type="ARBA" id="ARBA00022723"/>
    </source>
</evidence>
<dbReference type="InterPro" id="IPR018163">
    <property type="entry name" value="Thr/Ala-tRNA-synth_IIc_edit"/>
</dbReference>
<feature type="binding site" evidence="13">
    <location>
        <position position="363"/>
    </location>
    <ligand>
        <name>Zn(2+)</name>
        <dbReference type="ChEBI" id="CHEBI:29105"/>
        <note>catalytic</note>
    </ligand>
</feature>
<dbReference type="InterPro" id="IPR006195">
    <property type="entry name" value="aa-tRNA-synth_II"/>
</dbReference>
<dbReference type="FunFam" id="3.10.20.30:FF:000005">
    <property type="entry name" value="Threonine--tRNA ligase"/>
    <property type="match status" value="1"/>
</dbReference>
<dbReference type="SUPFAM" id="SSF52954">
    <property type="entry name" value="Class II aaRS ABD-related"/>
    <property type="match status" value="1"/>
</dbReference>
<dbReference type="InterPro" id="IPR012947">
    <property type="entry name" value="tRNA_SAD"/>
</dbReference>
<dbReference type="Proteomes" id="UP000595362">
    <property type="component" value="Chromosome"/>
</dbReference>
<evidence type="ECO:0000259" key="15">
    <source>
        <dbReference type="PROSITE" id="PS51880"/>
    </source>
</evidence>
<evidence type="ECO:0000256" key="4">
    <source>
        <dbReference type="ARBA" id="ARBA00022598"/>
    </source>
</evidence>
<accession>A0A7T5UHC5</accession>
<evidence type="ECO:0000256" key="1">
    <source>
        <dbReference type="ARBA" id="ARBA00008226"/>
    </source>
</evidence>
<comment type="similarity">
    <text evidence="1 13">Belongs to the class-II aminoacyl-tRNA synthetase family.</text>
</comment>
<evidence type="ECO:0000256" key="10">
    <source>
        <dbReference type="ARBA" id="ARBA00022917"/>
    </source>
</evidence>
<dbReference type="CDD" id="cd00860">
    <property type="entry name" value="ThrRS_anticodon"/>
    <property type="match status" value="1"/>
</dbReference>
<dbReference type="GO" id="GO:0006435">
    <property type="term" value="P:threonyl-tRNA aminoacylation"/>
    <property type="evidence" value="ECO:0007669"/>
    <property type="project" value="UniProtKB-UniRule"/>
</dbReference>
<name>A0A7T5UHC5_9BACT</name>
<evidence type="ECO:0000313" key="16">
    <source>
        <dbReference type="EMBL" id="QQG36280.1"/>
    </source>
</evidence>
<comment type="caution">
    <text evidence="13">Lacks conserved residue(s) required for the propagation of feature annotation.</text>
</comment>
<dbReference type="HAMAP" id="MF_00184">
    <property type="entry name" value="Thr_tRNA_synth"/>
    <property type="match status" value="1"/>
</dbReference>
<evidence type="ECO:0000256" key="2">
    <source>
        <dbReference type="ARBA" id="ARBA00022490"/>
    </source>
</evidence>
<dbReference type="FunFam" id="3.30.980.10:FF:000005">
    <property type="entry name" value="Threonyl-tRNA synthetase, mitochondrial"/>
    <property type="match status" value="1"/>
</dbReference>
<dbReference type="EC" id="6.1.1.3" evidence="13"/>
<dbReference type="EMBL" id="CP066681">
    <property type="protein sequence ID" value="QQG36280.1"/>
    <property type="molecule type" value="Genomic_DNA"/>
</dbReference>
<dbReference type="PANTHER" id="PTHR11451:SF44">
    <property type="entry name" value="THREONINE--TRNA LIGASE, CHLOROPLASTIC_MITOCHONDRIAL 2"/>
    <property type="match status" value="1"/>
</dbReference>
<dbReference type="NCBIfam" id="TIGR00418">
    <property type="entry name" value="thrS"/>
    <property type="match status" value="1"/>
</dbReference>
<dbReference type="GO" id="GO:0004829">
    <property type="term" value="F:threonine-tRNA ligase activity"/>
    <property type="evidence" value="ECO:0007669"/>
    <property type="project" value="UniProtKB-UniRule"/>
</dbReference>
<evidence type="ECO:0000256" key="8">
    <source>
        <dbReference type="ARBA" id="ARBA00022840"/>
    </source>
</evidence>
<dbReference type="SUPFAM" id="SSF55681">
    <property type="entry name" value="Class II aaRS and biotin synthetases"/>
    <property type="match status" value="1"/>
</dbReference>
<sequence>MQDAASPVPVPSGVSITVTFPDGNTRVYPQGTSGMMVAESISKSLAKAAIAIRVNGQLRDLSRPIDEDADIAILRREDAEAVELIRHDCAHVLAEAVQKLYPGTQVTIGPNIENGFFYDFARNEPFTMEDLPGIEAEMRKIIERGDRFEREVWDRDQAIAYFTEKGELYKAELIRDLPETETITIYRQGEWLDLCRGPHMPATKQIGGAFKLMKVAGAYWRGDSSKAMLTRIYGTAWRTQEELDAYLTQIEEAEKRDHRKLGREMDLFHLQDEAQGSVFWHPKGYAIWLALEAYVRRRLRDNGYIEVKTPQLMDSRFWEQSGHWGKYRENMFVVPDVVPNTEEGGRVFKEEPKHFMALKPMNCPAHVQIFKQGIKSYRDLPIRMAEFGCCHRNEAHGALHGLMRVRQFTQDDAHIFCREDQIASESLAFCELLRAMYTDLGFTNMKVRLATRPEKRVGSEESWDYAENALRQALESAGLAYEIAPGDGAFYGPKLEFHILDAIGRSWTCGTLQLDPNLPERLDASYIGEDGARHRPLMLHRAILGSIERFIGIMIENYAGKLPLWLAPVQCVVATITSDADVYAHEVYHKLKAAGLRVELDVRNEKINYKVREHSVAKVPVMFVVGKREAEEEKVAIRRLGSQEQQFDGLSQAVAGLTAECQPPY</sequence>
<dbReference type="Pfam" id="PF03129">
    <property type="entry name" value="HGTP_anticodon"/>
    <property type="match status" value="1"/>
</dbReference>
<dbReference type="Pfam" id="PF00587">
    <property type="entry name" value="tRNA-synt_2b"/>
    <property type="match status" value="1"/>
</dbReference>
<dbReference type="FunFam" id="3.30.54.20:FF:000002">
    <property type="entry name" value="Threonine--tRNA ligase"/>
    <property type="match status" value="1"/>
</dbReference>
<organism evidence="16 17">
    <name type="scientific">Micavibrio aeruginosavorus</name>
    <dbReference type="NCBI Taxonomy" id="349221"/>
    <lineage>
        <taxon>Bacteria</taxon>
        <taxon>Pseudomonadati</taxon>
        <taxon>Bdellovibrionota</taxon>
        <taxon>Bdellovibrionia</taxon>
        <taxon>Bdellovibrionales</taxon>
        <taxon>Pseudobdellovibrionaceae</taxon>
        <taxon>Micavibrio</taxon>
    </lineage>
</organism>
<evidence type="ECO:0000256" key="12">
    <source>
        <dbReference type="ARBA" id="ARBA00049515"/>
    </source>
</evidence>
<evidence type="ECO:0000256" key="3">
    <source>
        <dbReference type="ARBA" id="ARBA00022555"/>
    </source>
</evidence>
<dbReference type="InterPro" id="IPR002314">
    <property type="entry name" value="aa-tRNA-synt_IIb"/>
</dbReference>
<dbReference type="PRINTS" id="PR01047">
    <property type="entry name" value="TRNASYNTHTHR"/>
</dbReference>
<keyword evidence="7 13" id="KW-0862">Zinc</keyword>
<reference evidence="16 17" key="1">
    <citation type="submission" date="2020-07" db="EMBL/GenBank/DDBJ databases">
        <title>Huge and variable diversity of episymbiotic CPR bacteria and DPANN archaea in groundwater ecosystems.</title>
        <authorList>
            <person name="He C.Y."/>
            <person name="Keren R."/>
            <person name="Whittaker M."/>
            <person name="Farag I.F."/>
            <person name="Doudna J."/>
            <person name="Cate J.H.D."/>
            <person name="Banfield J.F."/>
        </authorList>
    </citation>
    <scope>NUCLEOTIDE SEQUENCE [LARGE SCALE GENOMIC DNA]</scope>
    <source>
        <strain evidence="16">NC_groundwater_70_Ag_B-0.1um_54_66</strain>
    </source>
</reference>
<dbReference type="GO" id="GO:0005524">
    <property type="term" value="F:ATP binding"/>
    <property type="evidence" value="ECO:0007669"/>
    <property type="project" value="UniProtKB-UniRule"/>
</dbReference>
<dbReference type="SUPFAM" id="SSF55186">
    <property type="entry name" value="ThrRS/AlaRS common domain"/>
    <property type="match status" value="1"/>
</dbReference>
<dbReference type="Gene3D" id="3.30.930.10">
    <property type="entry name" value="Bira Bifunctional Protein, Domain 2"/>
    <property type="match status" value="1"/>
</dbReference>
<dbReference type="PROSITE" id="PS50862">
    <property type="entry name" value="AA_TRNA_LIGASE_II"/>
    <property type="match status" value="1"/>
</dbReference>
<dbReference type="Gene3D" id="3.10.20.30">
    <property type="match status" value="1"/>
</dbReference>
<dbReference type="SUPFAM" id="SSF81271">
    <property type="entry name" value="TGS-like"/>
    <property type="match status" value="1"/>
</dbReference>
<dbReference type="InterPro" id="IPR045864">
    <property type="entry name" value="aa-tRNA-synth_II/BPL/LPL"/>
</dbReference>
<evidence type="ECO:0000256" key="7">
    <source>
        <dbReference type="ARBA" id="ARBA00022833"/>
    </source>
</evidence>
<gene>
    <name evidence="13 16" type="primary">thrS</name>
    <name evidence="16" type="ORF">HYS17_00355</name>
</gene>
<dbReference type="InterPro" id="IPR002320">
    <property type="entry name" value="Thr-tRNA-ligase_IIa"/>
</dbReference>
<dbReference type="GO" id="GO:0000049">
    <property type="term" value="F:tRNA binding"/>
    <property type="evidence" value="ECO:0007669"/>
    <property type="project" value="UniProtKB-KW"/>
</dbReference>
<dbReference type="FunFam" id="3.40.50.800:FF:000001">
    <property type="entry name" value="Threonine--tRNA ligase"/>
    <property type="match status" value="1"/>
</dbReference>
<evidence type="ECO:0000259" key="14">
    <source>
        <dbReference type="PROSITE" id="PS50862"/>
    </source>
</evidence>
<evidence type="ECO:0000313" key="17">
    <source>
        <dbReference type="Proteomes" id="UP000595362"/>
    </source>
</evidence>
<keyword evidence="10 13" id="KW-0648">Protein biosynthesis</keyword>
<dbReference type="InterPro" id="IPR033728">
    <property type="entry name" value="ThrRS_core"/>
</dbReference>
<keyword evidence="9 13" id="KW-0694">RNA-binding</keyword>
<dbReference type="AlphaFoldDB" id="A0A7T5UHC5"/>
<feature type="binding site" evidence="13">
    <location>
        <position position="540"/>
    </location>
    <ligand>
        <name>Zn(2+)</name>
        <dbReference type="ChEBI" id="CHEBI:29105"/>
        <note>catalytic</note>
    </ligand>
</feature>
<comment type="cofactor">
    <cofactor evidence="13">
        <name>Zn(2+)</name>
        <dbReference type="ChEBI" id="CHEBI:29105"/>
    </cofactor>
    <text evidence="13">Binds 1 zinc ion per subunit.</text>
</comment>
<proteinExistence type="inferred from homology"/>
<feature type="binding site" evidence="13">
    <location>
        <position position="414"/>
    </location>
    <ligand>
        <name>Zn(2+)</name>
        <dbReference type="ChEBI" id="CHEBI:29105"/>
        <note>catalytic</note>
    </ligand>
</feature>
<dbReference type="PANTHER" id="PTHR11451">
    <property type="entry name" value="THREONINE-TRNA LIGASE"/>
    <property type="match status" value="1"/>
</dbReference>
<dbReference type="Pfam" id="PF07973">
    <property type="entry name" value="tRNA_SAD"/>
    <property type="match status" value="1"/>
</dbReference>
<dbReference type="CDD" id="cd00771">
    <property type="entry name" value="ThrRS_core"/>
    <property type="match status" value="1"/>
</dbReference>
<evidence type="ECO:0000256" key="6">
    <source>
        <dbReference type="ARBA" id="ARBA00022741"/>
    </source>
</evidence>
<comment type="subunit">
    <text evidence="13">Homodimer.</text>
</comment>
<keyword evidence="2 13" id="KW-0963">Cytoplasm</keyword>